<protein>
    <recommendedName>
        <fullName evidence="4">Secreted protein</fullName>
    </recommendedName>
</protein>
<keyword evidence="1" id="KW-0732">Signal</keyword>
<feature type="signal peptide" evidence="1">
    <location>
        <begin position="1"/>
        <end position="21"/>
    </location>
</feature>
<keyword evidence="3" id="KW-1185">Reference proteome</keyword>
<feature type="chain" id="PRO_5021476672" description="Secreted protein" evidence="1">
    <location>
        <begin position="22"/>
        <end position="103"/>
    </location>
</feature>
<sequence length="103" mass="11300">MLNTIIGCILLLLKAIIGCIASPPCCKAIIDCILLHLVEKLSSVEFFSTLLKLSSLHSSPALLKSYHGGILLHLVEKLSSVVFFSTLLNSYHRLHSFHLLSSI</sequence>
<dbReference type="Proteomes" id="UP000499080">
    <property type="component" value="Unassembled WGS sequence"/>
</dbReference>
<evidence type="ECO:0000256" key="1">
    <source>
        <dbReference type="SAM" id="SignalP"/>
    </source>
</evidence>
<proteinExistence type="predicted"/>
<dbReference type="EMBL" id="BGPR01026180">
    <property type="protein sequence ID" value="GBN95700.1"/>
    <property type="molecule type" value="Genomic_DNA"/>
</dbReference>
<gene>
    <name evidence="2" type="ORF">AVEN_165615_1</name>
</gene>
<dbReference type="AlphaFoldDB" id="A0A4Y2T6Z0"/>
<name>A0A4Y2T6Z0_ARAVE</name>
<comment type="caution">
    <text evidence="2">The sequence shown here is derived from an EMBL/GenBank/DDBJ whole genome shotgun (WGS) entry which is preliminary data.</text>
</comment>
<evidence type="ECO:0000313" key="2">
    <source>
        <dbReference type="EMBL" id="GBN95700.1"/>
    </source>
</evidence>
<organism evidence="2 3">
    <name type="scientific">Araneus ventricosus</name>
    <name type="common">Orbweaver spider</name>
    <name type="synonym">Epeira ventricosa</name>
    <dbReference type="NCBI Taxonomy" id="182803"/>
    <lineage>
        <taxon>Eukaryota</taxon>
        <taxon>Metazoa</taxon>
        <taxon>Ecdysozoa</taxon>
        <taxon>Arthropoda</taxon>
        <taxon>Chelicerata</taxon>
        <taxon>Arachnida</taxon>
        <taxon>Araneae</taxon>
        <taxon>Araneomorphae</taxon>
        <taxon>Entelegynae</taxon>
        <taxon>Araneoidea</taxon>
        <taxon>Araneidae</taxon>
        <taxon>Araneus</taxon>
    </lineage>
</organism>
<accession>A0A4Y2T6Z0</accession>
<evidence type="ECO:0000313" key="3">
    <source>
        <dbReference type="Proteomes" id="UP000499080"/>
    </source>
</evidence>
<reference evidence="2 3" key="1">
    <citation type="journal article" date="2019" name="Sci. Rep.">
        <title>Orb-weaving spider Araneus ventricosus genome elucidates the spidroin gene catalogue.</title>
        <authorList>
            <person name="Kono N."/>
            <person name="Nakamura H."/>
            <person name="Ohtoshi R."/>
            <person name="Moran D.A.P."/>
            <person name="Shinohara A."/>
            <person name="Yoshida Y."/>
            <person name="Fujiwara M."/>
            <person name="Mori M."/>
            <person name="Tomita M."/>
            <person name="Arakawa K."/>
        </authorList>
    </citation>
    <scope>NUCLEOTIDE SEQUENCE [LARGE SCALE GENOMIC DNA]</scope>
</reference>
<evidence type="ECO:0008006" key="4">
    <source>
        <dbReference type="Google" id="ProtNLM"/>
    </source>
</evidence>